<feature type="transmembrane region" description="Helical" evidence="1">
    <location>
        <begin position="162"/>
        <end position="180"/>
    </location>
</feature>
<sequence>MNNRDEVSMLTPVRTDADPLQGQRVRMSPQGSVLCALAVWIRRIPIAFMAIFAGSALIVCNPGYFWDDWVWRFQPPDQSIRIGKELGIFWGGYLTNAINALAHPSLAMRASALLAWVIAGAAAAFALYRQRVFSAEDAFQYGLVYAATHVASIRFLTSVAMYNVYIASFWIGCACLLATSRPRRGLLLSLPFLFFSFYLNSLIVLFLAVLILFALRYASASIDWSANFPRWYQPAGIRELPAALRTTLREAWTPLLQFATNNAILLALPFLFMLIKRLTTVKSTLYADYNDVHWRTVLSSLVDAFTAIRPVLRDYFATSSRTVTPLMLAVCSLICFVLLRIIPRKRQRTTLLAALAQTALGWVLFAAAIYPYLIVGKAPYLTSFYDSRNILPALTGLVIVLISFANVLDLAFAKIAVLRNIGRDLLLGYVLGASVACGVVTGLELWRDWIRQSAIMTFVRTHQAQLKNVRTFVFDDAAYRIGDRKLWNYEYTGELVAVYHSHKRLGVSIDEYENWPPRVPLIADEALRKRFNFGDYQFDKPHAIITVRNGAVPLTDSRVLLIVGSYFHGERWAEQLGAYVELSMAYEYVQADARVAETFDIANALAAYKRDHGQYPVTSAAAPEDGISTHELSPTERIGPPIVRGDIPGLFPLYMRRTISMAPHALGEPTYLYMSDGLDFKLVYSDPPDIAYAKQAHPALIDRMRPAYGTWTLGAKNW</sequence>
<feature type="transmembrane region" description="Helical" evidence="1">
    <location>
        <begin position="390"/>
        <end position="413"/>
    </location>
</feature>
<comment type="caution">
    <text evidence="2">The sequence shown here is derived from an EMBL/GenBank/DDBJ whole genome shotgun (WGS) entry which is preliminary data.</text>
</comment>
<feature type="transmembrane region" description="Helical" evidence="1">
    <location>
        <begin position="192"/>
        <end position="215"/>
    </location>
</feature>
<gene>
    <name evidence="2" type="ORF">AWB78_08231</name>
</gene>
<keyword evidence="3" id="KW-1185">Reference proteome</keyword>
<feature type="transmembrane region" description="Helical" evidence="1">
    <location>
        <begin position="255"/>
        <end position="275"/>
    </location>
</feature>
<feature type="transmembrane region" description="Helical" evidence="1">
    <location>
        <begin position="349"/>
        <end position="370"/>
    </location>
</feature>
<keyword evidence="1" id="KW-0472">Membrane</keyword>
<dbReference type="EMBL" id="FCOX02000133">
    <property type="protein sequence ID" value="SAL06760.1"/>
    <property type="molecule type" value="Genomic_DNA"/>
</dbReference>
<evidence type="ECO:0000256" key="1">
    <source>
        <dbReference type="SAM" id="Phobius"/>
    </source>
</evidence>
<feature type="transmembrane region" description="Helical" evidence="1">
    <location>
        <begin position="425"/>
        <end position="446"/>
    </location>
</feature>
<name>A0A158EJ58_9BURK</name>
<feature type="transmembrane region" description="Helical" evidence="1">
    <location>
        <begin position="324"/>
        <end position="342"/>
    </location>
</feature>
<organism evidence="2 3">
    <name type="scientific">Caballeronia calidae</name>
    <dbReference type="NCBI Taxonomy" id="1777139"/>
    <lineage>
        <taxon>Bacteria</taxon>
        <taxon>Pseudomonadati</taxon>
        <taxon>Pseudomonadota</taxon>
        <taxon>Betaproteobacteria</taxon>
        <taxon>Burkholderiales</taxon>
        <taxon>Burkholderiaceae</taxon>
        <taxon>Caballeronia</taxon>
    </lineage>
</organism>
<accession>A0A158EJ58</accession>
<keyword evidence="1" id="KW-0812">Transmembrane</keyword>
<reference evidence="2" key="1">
    <citation type="submission" date="2016-01" db="EMBL/GenBank/DDBJ databases">
        <authorList>
            <person name="Peeters C."/>
        </authorList>
    </citation>
    <scope>NUCLEOTIDE SEQUENCE</scope>
    <source>
        <strain evidence="2">LMG 29321</strain>
    </source>
</reference>
<dbReference type="Proteomes" id="UP000071859">
    <property type="component" value="Unassembled WGS sequence"/>
</dbReference>
<feature type="transmembrane region" description="Helical" evidence="1">
    <location>
        <begin position="106"/>
        <end position="127"/>
    </location>
</feature>
<proteinExistence type="predicted"/>
<evidence type="ECO:0000313" key="2">
    <source>
        <dbReference type="EMBL" id="SAL06760.1"/>
    </source>
</evidence>
<evidence type="ECO:0008006" key="4">
    <source>
        <dbReference type="Google" id="ProtNLM"/>
    </source>
</evidence>
<feature type="transmembrane region" description="Helical" evidence="1">
    <location>
        <begin position="46"/>
        <end position="66"/>
    </location>
</feature>
<protein>
    <recommendedName>
        <fullName evidence="4">DUF2723 domain-containing protein</fullName>
    </recommendedName>
</protein>
<evidence type="ECO:0000313" key="3">
    <source>
        <dbReference type="Proteomes" id="UP000071859"/>
    </source>
</evidence>
<dbReference type="OrthoDB" id="9061701at2"/>
<keyword evidence="1" id="KW-1133">Transmembrane helix</keyword>
<dbReference type="RefSeq" id="WP_062612620.1">
    <property type="nucleotide sequence ID" value="NZ_FCOX02000133.1"/>
</dbReference>
<dbReference type="AlphaFoldDB" id="A0A158EJ58"/>